<protein>
    <submittedName>
        <fullName evidence="2">Uncharacterized protein</fullName>
    </submittedName>
</protein>
<evidence type="ECO:0000313" key="3">
    <source>
        <dbReference type="Proteomes" id="UP000054144"/>
    </source>
</evidence>
<organism evidence="2 3">
    <name type="scientific">Fistulina hepatica ATCC 64428</name>
    <dbReference type="NCBI Taxonomy" id="1128425"/>
    <lineage>
        <taxon>Eukaryota</taxon>
        <taxon>Fungi</taxon>
        <taxon>Dikarya</taxon>
        <taxon>Basidiomycota</taxon>
        <taxon>Agaricomycotina</taxon>
        <taxon>Agaricomycetes</taxon>
        <taxon>Agaricomycetidae</taxon>
        <taxon>Agaricales</taxon>
        <taxon>Fistulinaceae</taxon>
        <taxon>Fistulina</taxon>
    </lineage>
</organism>
<evidence type="ECO:0000313" key="2">
    <source>
        <dbReference type="EMBL" id="KIY48873.1"/>
    </source>
</evidence>
<dbReference type="Proteomes" id="UP000054144">
    <property type="component" value="Unassembled WGS sequence"/>
</dbReference>
<feature type="region of interest" description="Disordered" evidence="1">
    <location>
        <begin position="1"/>
        <end position="74"/>
    </location>
</feature>
<gene>
    <name evidence="2" type="ORF">FISHEDRAFT_73207</name>
</gene>
<keyword evidence="3" id="KW-1185">Reference proteome</keyword>
<feature type="compositionally biased region" description="Polar residues" evidence="1">
    <location>
        <begin position="37"/>
        <end position="51"/>
    </location>
</feature>
<sequence>MPRVSTTKSSTSSASRAPRKSVSNTSRAESPCRLAGSSKSQHATAANNSEAFTEREYSGGKARTVRKAREARFTPAPTDRLGNLVRIAAALEAAEALLSMAGSRESVSSAAGASTRSSLKETKLFSYMRNKCDVKHRDRLVKTFREKRFASFDVDYIENGTSARTLASRANSARRLISDEMTRTIELELNPFVGHFTPTRAVCIPCQQWNLLDNRHMYYSGNLVGRHMYGKSGSKKGINRCHSPQLFETMINTIEEAETSAAHMITHLGPFFERQMPVLEYPETATPAEVMEYYDACCQSWDQQWQEVQRYVVDVIHCNTCVDILETAKTRAQQ</sequence>
<reference evidence="2 3" key="1">
    <citation type="journal article" date="2015" name="Fungal Genet. Biol.">
        <title>Evolution of novel wood decay mechanisms in Agaricales revealed by the genome sequences of Fistulina hepatica and Cylindrobasidium torrendii.</title>
        <authorList>
            <person name="Floudas D."/>
            <person name="Held B.W."/>
            <person name="Riley R."/>
            <person name="Nagy L.G."/>
            <person name="Koehler G."/>
            <person name="Ransdell A.S."/>
            <person name="Younus H."/>
            <person name="Chow J."/>
            <person name="Chiniquy J."/>
            <person name="Lipzen A."/>
            <person name="Tritt A."/>
            <person name="Sun H."/>
            <person name="Haridas S."/>
            <person name="LaButti K."/>
            <person name="Ohm R.A."/>
            <person name="Kues U."/>
            <person name="Blanchette R.A."/>
            <person name="Grigoriev I.V."/>
            <person name="Minto R.E."/>
            <person name="Hibbett D.S."/>
        </authorList>
    </citation>
    <scope>NUCLEOTIDE SEQUENCE [LARGE SCALE GENOMIC DNA]</scope>
    <source>
        <strain evidence="2 3">ATCC 64428</strain>
    </source>
</reference>
<name>A0A0D7ADD0_9AGAR</name>
<accession>A0A0D7ADD0</accession>
<feature type="compositionally biased region" description="Low complexity" evidence="1">
    <location>
        <begin position="1"/>
        <end position="16"/>
    </location>
</feature>
<dbReference type="EMBL" id="KN881805">
    <property type="protein sequence ID" value="KIY48873.1"/>
    <property type="molecule type" value="Genomic_DNA"/>
</dbReference>
<evidence type="ECO:0000256" key="1">
    <source>
        <dbReference type="SAM" id="MobiDB-lite"/>
    </source>
</evidence>
<proteinExistence type="predicted"/>
<dbReference type="AlphaFoldDB" id="A0A0D7ADD0"/>